<evidence type="ECO:0008006" key="5">
    <source>
        <dbReference type="Google" id="ProtNLM"/>
    </source>
</evidence>
<feature type="signal peptide" evidence="2">
    <location>
        <begin position="1"/>
        <end position="23"/>
    </location>
</feature>
<protein>
    <recommendedName>
        <fullName evidence="5">Lipoprotein</fullName>
    </recommendedName>
</protein>
<reference evidence="3" key="1">
    <citation type="submission" date="2020-10" db="EMBL/GenBank/DDBJ databases">
        <authorList>
            <person name="Castelo-Branco R."/>
            <person name="Eusebio N."/>
            <person name="Adriana R."/>
            <person name="Vieira A."/>
            <person name="Brugerolle De Fraissinette N."/>
            <person name="Rezende De Castro R."/>
            <person name="Schneider M.P."/>
            <person name="Vasconcelos V."/>
            <person name="Leao P.N."/>
        </authorList>
    </citation>
    <scope>NUCLEOTIDE SEQUENCE</scope>
    <source>
        <strain evidence="3">LEGE 07157</strain>
    </source>
</reference>
<feature type="region of interest" description="Disordered" evidence="1">
    <location>
        <begin position="22"/>
        <end position="56"/>
    </location>
</feature>
<proteinExistence type="predicted"/>
<evidence type="ECO:0000313" key="3">
    <source>
        <dbReference type="EMBL" id="MBE9115542.1"/>
    </source>
</evidence>
<sequence>MSNLRLWSTAGMAALLFTASGCGESQTPTVTTSPDSETTSVAESPVESADTPSEASEDEEYLATLGLMKGHLIVAKQLMDEGKIEEAEPHIGHPVEELYSDVEEQLETRNVPEFKTTLNQLHDGVKAKIDSSKLNPDYDAAIKAVEGAIAAIPETQLQDPQFVLNALNIILETVDEEYSAAVVDGKIVEAIEYQDSLGFILYSENLYQTIADQVSQTNPEAHETITANLTELKKAFPSVIPPETALKTPEEISQWVKEIEESSTL</sequence>
<accession>A0A8J7DV29</accession>
<evidence type="ECO:0000256" key="2">
    <source>
        <dbReference type="SAM" id="SignalP"/>
    </source>
</evidence>
<name>A0A8J7DV29_9CYAN</name>
<dbReference type="RefSeq" id="WP_194028632.1">
    <property type="nucleotide sequence ID" value="NZ_JADEWZ010000007.1"/>
</dbReference>
<feature type="chain" id="PRO_5035201254" description="Lipoprotein" evidence="2">
    <location>
        <begin position="24"/>
        <end position="265"/>
    </location>
</feature>
<dbReference type="Proteomes" id="UP000654482">
    <property type="component" value="Unassembled WGS sequence"/>
</dbReference>
<dbReference type="EMBL" id="JADEWZ010000007">
    <property type="protein sequence ID" value="MBE9115542.1"/>
    <property type="molecule type" value="Genomic_DNA"/>
</dbReference>
<evidence type="ECO:0000313" key="4">
    <source>
        <dbReference type="Proteomes" id="UP000654482"/>
    </source>
</evidence>
<dbReference type="PROSITE" id="PS51257">
    <property type="entry name" value="PROKAR_LIPOPROTEIN"/>
    <property type="match status" value="1"/>
</dbReference>
<dbReference type="AlphaFoldDB" id="A0A8J7DV29"/>
<comment type="caution">
    <text evidence="3">The sequence shown here is derived from an EMBL/GenBank/DDBJ whole genome shotgun (WGS) entry which is preliminary data.</text>
</comment>
<organism evidence="3 4">
    <name type="scientific">Lusitaniella coriacea LEGE 07157</name>
    <dbReference type="NCBI Taxonomy" id="945747"/>
    <lineage>
        <taxon>Bacteria</taxon>
        <taxon>Bacillati</taxon>
        <taxon>Cyanobacteriota</taxon>
        <taxon>Cyanophyceae</taxon>
        <taxon>Spirulinales</taxon>
        <taxon>Lusitaniellaceae</taxon>
        <taxon>Lusitaniella</taxon>
    </lineage>
</organism>
<gene>
    <name evidence="3" type="ORF">IQ249_06485</name>
</gene>
<keyword evidence="2" id="KW-0732">Signal</keyword>
<keyword evidence="4" id="KW-1185">Reference proteome</keyword>
<feature type="compositionally biased region" description="Polar residues" evidence="1">
    <location>
        <begin position="23"/>
        <end position="42"/>
    </location>
</feature>
<evidence type="ECO:0000256" key="1">
    <source>
        <dbReference type="SAM" id="MobiDB-lite"/>
    </source>
</evidence>